<dbReference type="Proteomes" id="UP000322521">
    <property type="component" value="Unassembled WGS sequence"/>
</dbReference>
<accession>A0A5M9N913</accession>
<protein>
    <recommendedName>
        <fullName evidence="4">Porin</fullName>
    </recommendedName>
</protein>
<keyword evidence="1" id="KW-0732">Signal</keyword>
<sequence length="230" mass="26529">MNKLYSLALICFSFSVQADWQDVVDYVGDTFNISISKQNYLEQSNNNELTYTLYGSHNFNETWRVFGQYDSDHFGELGIGYSFILADLIYNEVTVAAGGNLDNVEVYNSGVFSAFAWEDAIFYSDFTIQYIDQDWTKNLRSESISLDKTLGSFYEVNDWLSLSLSYTHQMTHYEKFTVSQFSWYTDGGYSHYLSPGVTISVFGVKPTVSYNYYVDEPDRNSIDFSLTFDF</sequence>
<reference evidence="2 3" key="1">
    <citation type="submission" date="2019-09" db="EMBL/GenBank/DDBJ databases">
        <title>Draft genome sequence of various Type strains from the CCUG.</title>
        <authorList>
            <person name="Pineiro-Iglesias B."/>
            <person name="Tunovic T."/>
            <person name="Unosson C."/>
            <person name="Inganas E."/>
            <person name="Ohlen M."/>
            <person name="Cardew S."/>
            <person name="Jensie-Markopoulos S."/>
            <person name="Salva-Serra F."/>
            <person name="Jaen-Luchoro D."/>
            <person name="Karlsson R."/>
            <person name="Svensson-Stadler L."/>
            <person name="Chun J."/>
            <person name="Moore E."/>
        </authorList>
    </citation>
    <scope>NUCLEOTIDE SEQUENCE [LARGE SCALE GENOMIC DNA]</scope>
    <source>
        <strain evidence="2 3">CCUG 56969T</strain>
    </source>
</reference>
<evidence type="ECO:0008006" key="4">
    <source>
        <dbReference type="Google" id="ProtNLM"/>
    </source>
</evidence>
<keyword evidence="3" id="KW-1185">Reference proteome</keyword>
<gene>
    <name evidence="2" type="ORF">F4W18_22605</name>
</gene>
<dbReference type="AlphaFoldDB" id="A0A5M9N913"/>
<feature type="signal peptide" evidence="1">
    <location>
        <begin position="1"/>
        <end position="18"/>
    </location>
</feature>
<organism evidence="2 3">
    <name type="scientific">Vibrio gigantis</name>
    <dbReference type="NCBI Taxonomy" id="296199"/>
    <lineage>
        <taxon>Bacteria</taxon>
        <taxon>Pseudomonadati</taxon>
        <taxon>Pseudomonadota</taxon>
        <taxon>Gammaproteobacteria</taxon>
        <taxon>Vibrionales</taxon>
        <taxon>Vibrionaceae</taxon>
        <taxon>Vibrio</taxon>
    </lineage>
</organism>
<comment type="caution">
    <text evidence="2">The sequence shown here is derived from an EMBL/GenBank/DDBJ whole genome shotgun (WGS) entry which is preliminary data.</text>
</comment>
<feature type="chain" id="PRO_5024399820" description="Porin" evidence="1">
    <location>
        <begin position="19"/>
        <end position="230"/>
    </location>
</feature>
<evidence type="ECO:0000256" key="1">
    <source>
        <dbReference type="SAM" id="SignalP"/>
    </source>
</evidence>
<evidence type="ECO:0000313" key="2">
    <source>
        <dbReference type="EMBL" id="KAA8666728.1"/>
    </source>
</evidence>
<dbReference type="RefSeq" id="WP_086712152.1">
    <property type="nucleotide sequence ID" value="NZ_AP025493.1"/>
</dbReference>
<proteinExistence type="predicted"/>
<dbReference type="OrthoDB" id="5858104at2"/>
<evidence type="ECO:0000313" key="3">
    <source>
        <dbReference type="Proteomes" id="UP000322521"/>
    </source>
</evidence>
<dbReference type="EMBL" id="VXJS01000017">
    <property type="protein sequence ID" value="KAA8666728.1"/>
    <property type="molecule type" value="Genomic_DNA"/>
</dbReference>
<name>A0A5M9N913_9VIBR</name>